<evidence type="ECO:0000256" key="6">
    <source>
        <dbReference type="ARBA" id="ARBA00046432"/>
    </source>
</evidence>
<evidence type="ECO:0000256" key="1">
    <source>
        <dbReference type="ARBA" id="ARBA00004514"/>
    </source>
</evidence>
<feature type="signal peptide" evidence="8">
    <location>
        <begin position="1"/>
        <end position="19"/>
    </location>
</feature>
<dbReference type="GO" id="GO:0005851">
    <property type="term" value="C:eukaryotic translation initiation factor 2B complex"/>
    <property type="evidence" value="ECO:0007669"/>
    <property type="project" value="TreeGrafter"/>
</dbReference>
<dbReference type="AlphaFoldDB" id="A0A556VWA3"/>
<proteinExistence type="inferred from homology"/>
<organism evidence="10 11">
    <name type="scientific">Bagarius yarrelli</name>
    <name type="common">Goonch</name>
    <name type="synonym">Bagrus yarrelli</name>
    <dbReference type="NCBI Taxonomy" id="175774"/>
    <lineage>
        <taxon>Eukaryota</taxon>
        <taxon>Metazoa</taxon>
        <taxon>Chordata</taxon>
        <taxon>Craniata</taxon>
        <taxon>Vertebrata</taxon>
        <taxon>Euteleostomi</taxon>
        <taxon>Actinopterygii</taxon>
        <taxon>Neopterygii</taxon>
        <taxon>Teleostei</taxon>
        <taxon>Ostariophysi</taxon>
        <taxon>Siluriformes</taxon>
        <taxon>Sisoridae</taxon>
        <taxon>Sisorinae</taxon>
        <taxon>Bagarius</taxon>
    </lineage>
</organism>
<evidence type="ECO:0000256" key="4">
    <source>
        <dbReference type="ARBA" id="ARBA00022917"/>
    </source>
</evidence>
<evidence type="ECO:0000256" key="5">
    <source>
        <dbReference type="ARBA" id="ARBA00043898"/>
    </source>
</evidence>
<comment type="function">
    <text evidence="5">Acts as a component of the translation initiation factor 2B (eIF2B) complex, which catalyzes the exchange of GDP for GTP on eukaryotic initiation factor 2 (eIF2) gamma subunit. Its guanine nucleotide exchange factor activity is repressed when bound to eIF2 complex phosphorylated on the alpha subunit, thereby limiting the amount of methionyl-initiator methionine tRNA available to the ribosome and consequently global translation is repressed.</text>
</comment>
<keyword evidence="3" id="KW-0396">Initiation factor</keyword>
<gene>
    <name evidence="10" type="ORF">Baya_16719</name>
</gene>
<dbReference type="Pfam" id="PF01105">
    <property type="entry name" value="EMP24_GP25L"/>
    <property type="match status" value="1"/>
</dbReference>
<dbReference type="EMBL" id="VCAZ01000345">
    <property type="protein sequence ID" value="TUD52962.1"/>
    <property type="molecule type" value="Genomic_DNA"/>
</dbReference>
<dbReference type="GO" id="GO:0005829">
    <property type="term" value="C:cytosol"/>
    <property type="evidence" value="ECO:0007669"/>
    <property type="project" value="UniProtKB-SubCell"/>
</dbReference>
<evidence type="ECO:0000256" key="7">
    <source>
        <dbReference type="RuleBase" id="RU003827"/>
    </source>
</evidence>
<protein>
    <submittedName>
        <fullName evidence="10">Transmembrane emp24 domain-containing protein 10</fullName>
    </submittedName>
</protein>
<comment type="caution">
    <text evidence="10">The sequence shown here is derived from an EMBL/GenBank/DDBJ whole genome shotgun (WGS) entry which is preliminary data.</text>
</comment>
<dbReference type="InterPro" id="IPR009038">
    <property type="entry name" value="GOLD_dom"/>
</dbReference>
<dbReference type="Proteomes" id="UP000319801">
    <property type="component" value="Unassembled WGS sequence"/>
</dbReference>
<dbReference type="InterPro" id="IPR051855">
    <property type="entry name" value="eIF2B_beta_subunit"/>
</dbReference>
<keyword evidence="11" id="KW-1185">Reference proteome</keyword>
<evidence type="ECO:0000256" key="2">
    <source>
        <dbReference type="ARBA" id="ARBA00022490"/>
    </source>
</evidence>
<sequence length="170" mass="19323">MAPLRVLILLPVILHSVASISFFLPIRTRKCLKEEIHKDVLVTGEYEISEQANSKVNLKITDSSGHILYSKEDATKGKFAFTTEDYDMFEVCFESKSQMEGTTDNIAMQALEHIHSNEVIMTAGRSRTVEAFLKDAARKRKFSRHRGRRSHAHLSVRYCYPQCTAAGERS</sequence>
<evidence type="ECO:0000256" key="8">
    <source>
        <dbReference type="SAM" id="SignalP"/>
    </source>
</evidence>
<dbReference type="SUPFAM" id="SSF100950">
    <property type="entry name" value="NagB/RpiA/CoA transferase-like"/>
    <property type="match status" value="1"/>
</dbReference>
<evidence type="ECO:0000259" key="9">
    <source>
        <dbReference type="PROSITE" id="PS50866"/>
    </source>
</evidence>
<evidence type="ECO:0000256" key="3">
    <source>
        <dbReference type="ARBA" id="ARBA00022540"/>
    </source>
</evidence>
<keyword evidence="8" id="KW-0732">Signal</keyword>
<keyword evidence="7 10" id="KW-0812">Transmembrane</keyword>
<dbReference type="PANTHER" id="PTHR45859:SF1">
    <property type="entry name" value="TRANSLATION INITIATION FACTOR EIF-2B SUBUNIT BETA"/>
    <property type="match status" value="1"/>
</dbReference>
<dbReference type="GO" id="GO:0005085">
    <property type="term" value="F:guanyl-nucleotide exchange factor activity"/>
    <property type="evidence" value="ECO:0007669"/>
    <property type="project" value="TreeGrafter"/>
</dbReference>
<dbReference type="InterPro" id="IPR042529">
    <property type="entry name" value="IF_2B-like_C"/>
</dbReference>
<dbReference type="GO" id="GO:0003743">
    <property type="term" value="F:translation initiation factor activity"/>
    <property type="evidence" value="ECO:0007669"/>
    <property type="project" value="UniProtKB-KW"/>
</dbReference>
<evidence type="ECO:0000313" key="10">
    <source>
        <dbReference type="EMBL" id="TUD52962.1"/>
    </source>
</evidence>
<dbReference type="PANTHER" id="PTHR45859">
    <property type="entry name" value="TRANSLATION INITIATION FACTOR EIF-2B SUBUNIT BETA"/>
    <property type="match status" value="1"/>
</dbReference>
<dbReference type="Gene3D" id="3.40.50.10470">
    <property type="entry name" value="Translation initiation factor eif-2b, domain 2"/>
    <property type="match status" value="1"/>
</dbReference>
<feature type="domain" description="GOLD" evidence="9">
    <location>
        <begin position="29"/>
        <end position="135"/>
    </location>
</feature>
<keyword evidence="7 10" id="KW-0472">Membrane</keyword>
<dbReference type="InterPro" id="IPR037171">
    <property type="entry name" value="NagB/RpiA_transferase-like"/>
</dbReference>
<comment type="subunit">
    <text evidence="6">Component of the translation initiation factor 2B (eIF2B) complex which is a heterodecamer of two sets of five different subunits: alpha, beta, gamma, delta and epsilon. Subunits alpha, beta and delta comprise a regulatory subcomplex and subunits epsilon and gamma comprise a catalytic subcomplex. Within the complex, the hexameric regulatory complex resides at the center, with the two heterodimeric catalytic subcomplexes bound on opposite sides.</text>
</comment>
<dbReference type="SMART" id="SM01190">
    <property type="entry name" value="EMP24_GP25L"/>
    <property type="match status" value="1"/>
</dbReference>
<dbReference type="GO" id="GO:0016020">
    <property type="term" value="C:membrane"/>
    <property type="evidence" value="ECO:0007669"/>
    <property type="project" value="UniProtKB-SubCell"/>
</dbReference>
<keyword evidence="4" id="KW-0648">Protein biosynthesis</keyword>
<evidence type="ECO:0000313" key="11">
    <source>
        <dbReference type="Proteomes" id="UP000319801"/>
    </source>
</evidence>
<keyword evidence="2" id="KW-0963">Cytoplasm</keyword>
<name>A0A556VWA3_BAGYA</name>
<dbReference type="OrthoDB" id="759142at2759"/>
<accession>A0A556VWA3</accession>
<feature type="chain" id="PRO_5021849092" evidence="8">
    <location>
        <begin position="20"/>
        <end position="170"/>
    </location>
</feature>
<dbReference type="PROSITE" id="PS50866">
    <property type="entry name" value="GOLD"/>
    <property type="match status" value="1"/>
</dbReference>
<comment type="similarity">
    <text evidence="7">Belongs to the EMP24/GP25L family.</text>
</comment>
<reference evidence="10 11" key="1">
    <citation type="journal article" date="2019" name="Genome Biol. Evol.">
        <title>Whole-Genome Sequencing of the Giant Devil Catfish, Bagarius yarrelli.</title>
        <authorList>
            <person name="Jiang W."/>
            <person name="Lv Y."/>
            <person name="Cheng L."/>
            <person name="Yang K."/>
            <person name="Chao B."/>
            <person name="Wang X."/>
            <person name="Li Y."/>
            <person name="Pan X."/>
            <person name="You X."/>
            <person name="Zhang Y."/>
            <person name="Yang J."/>
            <person name="Li J."/>
            <person name="Zhang X."/>
            <person name="Liu S."/>
            <person name="Sun C."/>
            <person name="Yang J."/>
            <person name="Shi Q."/>
        </authorList>
    </citation>
    <scope>NUCLEOTIDE SEQUENCE [LARGE SCALE GENOMIC DNA]</scope>
    <source>
        <strain evidence="10">JWS20170419001</strain>
        <tissue evidence="10">Muscle</tissue>
    </source>
</reference>
<comment type="subcellular location">
    <subcellularLocation>
        <location evidence="1">Cytoplasm</location>
        <location evidence="1">Cytosol</location>
    </subcellularLocation>
    <subcellularLocation>
        <location evidence="7">Membrane</location>
        <topology evidence="7">Single-pass type I membrane protein</topology>
    </subcellularLocation>
</comment>